<reference evidence="2 3" key="1">
    <citation type="journal article" date="2023" name="Hortic Res">
        <title>The complete reference genome for grapevine (Vitis vinifera L.) genetics and breeding.</title>
        <authorList>
            <person name="Shi X."/>
            <person name="Cao S."/>
            <person name="Wang X."/>
            <person name="Huang S."/>
            <person name="Wang Y."/>
            <person name="Liu Z."/>
            <person name="Liu W."/>
            <person name="Leng X."/>
            <person name="Peng Y."/>
            <person name="Wang N."/>
            <person name="Wang Y."/>
            <person name="Ma Z."/>
            <person name="Xu X."/>
            <person name="Zhang F."/>
            <person name="Xue H."/>
            <person name="Zhong H."/>
            <person name="Wang Y."/>
            <person name="Zhang K."/>
            <person name="Velt A."/>
            <person name="Avia K."/>
            <person name="Holtgrawe D."/>
            <person name="Grimplet J."/>
            <person name="Matus J.T."/>
            <person name="Ware D."/>
            <person name="Wu X."/>
            <person name="Wang H."/>
            <person name="Liu C."/>
            <person name="Fang Y."/>
            <person name="Rustenholz C."/>
            <person name="Cheng Z."/>
            <person name="Xiao H."/>
            <person name="Zhou Y."/>
        </authorList>
    </citation>
    <scope>NUCLEOTIDE SEQUENCE [LARGE SCALE GENOMIC DNA]</scope>
    <source>
        <strain evidence="3">cv. Pinot noir / PN40024</strain>
        <tissue evidence="2">Leaf</tissue>
    </source>
</reference>
<keyword evidence="3" id="KW-1185">Reference proteome</keyword>
<dbReference type="SUPFAM" id="SSF53756">
    <property type="entry name" value="UDP-Glycosyltransferase/glycogen phosphorylase"/>
    <property type="match status" value="1"/>
</dbReference>
<evidence type="ECO:0000313" key="2">
    <source>
        <dbReference type="EMBL" id="WJZ82737.1"/>
    </source>
</evidence>
<dbReference type="Gene3D" id="3.40.50.2000">
    <property type="entry name" value="Glycogen Phosphorylase B"/>
    <property type="match status" value="1"/>
</dbReference>
<evidence type="ECO:0008006" key="4">
    <source>
        <dbReference type="Google" id="ProtNLM"/>
    </source>
</evidence>
<keyword evidence="1" id="KW-0472">Membrane</keyword>
<organism evidence="2 3">
    <name type="scientific">Vitis vinifera</name>
    <name type="common">Grape</name>
    <dbReference type="NCBI Taxonomy" id="29760"/>
    <lineage>
        <taxon>Eukaryota</taxon>
        <taxon>Viridiplantae</taxon>
        <taxon>Streptophyta</taxon>
        <taxon>Embryophyta</taxon>
        <taxon>Tracheophyta</taxon>
        <taxon>Spermatophyta</taxon>
        <taxon>Magnoliopsida</taxon>
        <taxon>eudicotyledons</taxon>
        <taxon>Gunneridae</taxon>
        <taxon>Pentapetalae</taxon>
        <taxon>rosids</taxon>
        <taxon>Vitales</taxon>
        <taxon>Vitaceae</taxon>
        <taxon>Viteae</taxon>
        <taxon>Vitis</taxon>
    </lineage>
</organism>
<dbReference type="Proteomes" id="UP001227230">
    <property type="component" value="Chromosome 2"/>
</dbReference>
<evidence type="ECO:0000313" key="3">
    <source>
        <dbReference type="Proteomes" id="UP001227230"/>
    </source>
</evidence>
<keyword evidence="1" id="KW-1133">Transmembrane helix</keyword>
<sequence length="176" mass="20155">MMKVKMKWSRTLFTMRFSPLTDYQAITTHPTTRFAHLSSEVQTDPTIPTCHVASISYPGRSHIKPMFGFYHLLTSRRDDVLIIFVLTQEWRGFIGTDPKPSNFRLSSIPNVIPSELVCTANFLGFLEAVMTKMEDPCERLLDLLKSLVTVIVTDALLFWIMGVECLTHWVYGRHSA</sequence>
<name>A0ABY9BIK8_VITVI</name>
<proteinExistence type="predicted"/>
<dbReference type="EMBL" id="CP126649">
    <property type="protein sequence ID" value="WJZ82737.1"/>
    <property type="molecule type" value="Genomic_DNA"/>
</dbReference>
<protein>
    <recommendedName>
        <fullName evidence="4">UDP-glycosyltransferase 87A1</fullName>
    </recommendedName>
</protein>
<evidence type="ECO:0000256" key="1">
    <source>
        <dbReference type="SAM" id="Phobius"/>
    </source>
</evidence>
<keyword evidence="1" id="KW-0812">Transmembrane</keyword>
<accession>A0ABY9BIK8</accession>
<feature type="transmembrane region" description="Helical" evidence="1">
    <location>
        <begin position="147"/>
        <end position="171"/>
    </location>
</feature>
<gene>
    <name evidence="2" type="ORF">VitviT2T_002470</name>
</gene>